<comment type="caution">
    <text evidence="3">The sequence shown here is derived from an EMBL/GenBank/DDBJ whole genome shotgun (WGS) entry which is preliminary data.</text>
</comment>
<dbReference type="InterPro" id="IPR003128">
    <property type="entry name" value="Villin_headpiece"/>
</dbReference>
<evidence type="ECO:0000313" key="3">
    <source>
        <dbReference type="EMBL" id="KAG0586549.1"/>
    </source>
</evidence>
<gene>
    <name evidence="3" type="ORF">KC19_2G099100</name>
</gene>
<evidence type="ECO:0000256" key="1">
    <source>
        <dbReference type="SAM" id="MobiDB-lite"/>
    </source>
</evidence>
<dbReference type="InterPro" id="IPR036886">
    <property type="entry name" value="Villin_headpiece_dom_sf"/>
</dbReference>
<evidence type="ECO:0000259" key="2">
    <source>
        <dbReference type="PROSITE" id="PS51089"/>
    </source>
</evidence>
<name>A0A8T0IU89_CERPU</name>
<evidence type="ECO:0000313" key="4">
    <source>
        <dbReference type="Proteomes" id="UP000822688"/>
    </source>
</evidence>
<organism evidence="3 4">
    <name type="scientific">Ceratodon purpureus</name>
    <name type="common">Fire moss</name>
    <name type="synonym">Dicranum purpureum</name>
    <dbReference type="NCBI Taxonomy" id="3225"/>
    <lineage>
        <taxon>Eukaryota</taxon>
        <taxon>Viridiplantae</taxon>
        <taxon>Streptophyta</taxon>
        <taxon>Embryophyta</taxon>
        <taxon>Bryophyta</taxon>
        <taxon>Bryophytina</taxon>
        <taxon>Bryopsida</taxon>
        <taxon>Dicranidae</taxon>
        <taxon>Pseudoditrichales</taxon>
        <taxon>Ditrichaceae</taxon>
        <taxon>Ceratodon</taxon>
    </lineage>
</organism>
<feature type="compositionally biased region" description="Low complexity" evidence="1">
    <location>
        <begin position="19"/>
        <end position="38"/>
    </location>
</feature>
<dbReference type="Pfam" id="PF02209">
    <property type="entry name" value="VHP"/>
    <property type="match status" value="1"/>
</dbReference>
<dbReference type="GO" id="GO:0015629">
    <property type="term" value="C:actin cytoskeleton"/>
    <property type="evidence" value="ECO:0007669"/>
    <property type="project" value="TreeGrafter"/>
</dbReference>
<dbReference type="GO" id="GO:0007010">
    <property type="term" value="P:cytoskeleton organization"/>
    <property type="evidence" value="ECO:0007669"/>
    <property type="project" value="InterPro"/>
</dbReference>
<sequence>MDPVVDNIEVANSEVANKEVVNSEEANKEVVNSEVANSEEAKSEVANTEEAKSEVANTEVANSEEANSEEAKSEVAISEVANSEESPSSESAPAVVLSSNDDSLNSSVTEEEPVEVEVPPPETPSDDGFVHVDPSSTQKGEALKALSSIIKSEEEQANTDGDWVALSSPALKVHALDESTPPSDSSAENSVHADAAAQDQPRIISYDNVKITATNPAQDVDPTKRESYLSDAEFETLFGMSKAQFYALPKWKQSQRKLNLDLF</sequence>
<dbReference type="Proteomes" id="UP000822688">
    <property type="component" value="Chromosome 2"/>
</dbReference>
<protein>
    <recommendedName>
        <fullName evidence="2">HP domain-containing protein</fullName>
    </recommendedName>
</protein>
<feature type="region of interest" description="Disordered" evidence="1">
    <location>
        <begin position="176"/>
        <end position="202"/>
    </location>
</feature>
<feature type="compositionally biased region" description="Polar residues" evidence="1">
    <location>
        <begin position="180"/>
        <end position="189"/>
    </location>
</feature>
<dbReference type="SUPFAM" id="SSF47050">
    <property type="entry name" value="VHP, Villin headpiece domain"/>
    <property type="match status" value="1"/>
</dbReference>
<dbReference type="AlphaFoldDB" id="A0A8T0IU89"/>
<dbReference type="EMBL" id="CM026422">
    <property type="protein sequence ID" value="KAG0586549.1"/>
    <property type="molecule type" value="Genomic_DNA"/>
</dbReference>
<feature type="compositionally biased region" description="Basic and acidic residues" evidence="1">
    <location>
        <begin position="39"/>
        <end position="53"/>
    </location>
</feature>
<dbReference type="GO" id="GO:0051015">
    <property type="term" value="F:actin filament binding"/>
    <property type="evidence" value="ECO:0007669"/>
    <property type="project" value="TreeGrafter"/>
</dbReference>
<dbReference type="PANTHER" id="PTHR24213">
    <property type="entry name" value="ACTIN-BINDING LIM PROTEIN"/>
    <property type="match status" value="1"/>
</dbReference>
<feature type="domain" description="HP" evidence="2">
    <location>
        <begin position="198"/>
        <end position="263"/>
    </location>
</feature>
<feature type="region of interest" description="Disordered" evidence="1">
    <location>
        <begin position="19"/>
        <end position="140"/>
    </location>
</feature>
<proteinExistence type="predicted"/>
<reference evidence="3" key="1">
    <citation type="submission" date="2020-06" db="EMBL/GenBank/DDBJ databases">
        <title>WGS assembly of Ceratodon purpureus strain R40.</title>
        <authorList>
            <person name="Carey S.B."/>
            <person name="Jenkins J."/>
            <person name="Shu S."/>
            <person name="Lovell J.T."/>
            <person name="Sreedasyam A."/>
            <person name="Maumus F."/>
            <person name="Tiley G.P."/>
            <person name="Fernandez-Pozo N."/>
            <person name="Barry K."/>
            <person name="Chen C."/>
            <person name="Wang M."/>
            <person name="Lipzen A."/>
            <person name="Daum C."/>
            <person name="Saski C.A."/>
            <person name="Payton A.C."/>
            <person name="Mcbreen J.C."/>
            <person name="Conrad R.E."/>
            <person name="Kollar L.M."/>
            <person name="Olsson S."/>
            <person name="Huttunen S."/>
            <person name="Landis J.B."/>
            <person name="Wickett N.J."/>
            <person name="Johnson M.G."/>
            <person name="Rensing S.A."/>
            <person name="Grimwood J."/>
            <person name="Schmutz J."/>
            <person name="Mcdaniel S.F."/>
        </authorList>
    </citation>
    <scope>NUCLEOTIDE SEQUENCE</scope>
    <source>
        <strain evidence="3">R40</strain>
    </source>
</reference>
<dbReference type="PANTHER" id="PTHR24213:SF9">
    <property type="entry name" value="UNCOORDINATED 115A, ISOFORM B-RELATED"/>
    <property type="match status" value="1"/>
</dbReference>
<feature type="compositionally biased region" description="Low complexity" evidence="1">
    <location>
        <begin position="54"/>
        <end position="65"/>
    </location>
</feature>
<accession>A0A8T0IU89</accession>
<dbReference type="PROSITE" id="PS51089">
    <property type="entry name" value="HP"/>
    <property type="match status" value="1"/>
</dbReference>
<dbReference type="InterPro" id="IPR051618">
    <property type="entry name" value="Actin-binding_LIM"/>
</dbReference>
<dbReference type="Gene3D" id="1.10.950.10">
    <property type="entry name" value="Villin headpiece domain"/>
    <property type="match status" value="1"/>
</dbReference>
<keyword evidence="4" id="KW-1185">Reference proteome</keyword>
<dbReference type="SMART" id="SM00153">
    <property type="entry name" value="VHP"/>
    <property type="match status" value="1"/>
</dbReference>
<feature type="compositionally biased region" description="Low complexity" evidence="1">
    <location>
        <begin position="74"/>
        <end position="108"/>
    </location>
</feature>
<dbReference type="GO" id="GO:0030032">
    <property type="term" value="P:lamellipodium assembly"/>
    <property type="evidence" value="ECO:0007669"/>
    <property type="project" value="TreeGrafter"/>
</dbReference>